<gene>
    <name evidence="5" type="ORF">LPB144_02165</name>
</gene>
<dbReference type="AlphaFoldDB" id="A0A1L3J2D6"/>
<dbReference type="EC" id="3.1.3.18" evidence="4"/>
<dbReference type="Proteomes" id="UP000182510">
    <property type="component" value="Chromosome"/>
</dbReference>
<dbReference type="EMBL" id="CP018153">
    <property type="protein sequence ID" value="APG59287.1"/>
    <property type="molecule type" value="Genomic_DNA"/>
</dbReference>
<dbReference type="InterPro" id="IPR041492">
    <property type="entry name" value="HAD_2"/>
</dbReference>
<dbReference type="GO" id="GO:0005829">
    <property type="term" value="C:cytosol"/>
    <property type="evidence" value="ECO:0007669"/>
    <property type="project" value="TreeGrafter"/>
</dbReference>
<dbReference type="OrthoDB" id="9807630at2"/>
<dbReference type="SUPFAM" id="SSF56784">
    <property type="entry name" value="HAD-like"/>
    <property type="match status" value="1"/>
</dbReference>
<evidence type="ECO:0000313" key="5">
    <source>
        <dbReference type="EMBL" id="APG59287.1"/>
    </source>
</evidence>
<reference evidence="5 6" key="1">
    <citation type="submission" date="2016-11" db="EMBL/GenBank/DDBJ databases">
        <title>Gramella sp. LPB0144 isolated from marine environment.</title>
        <authorList>
            <person name="Kim E."/>
            <person name="Yi H."/>
        </authorList>
    </citation>
    <scope>NUCLEOTIDE SEQUENCE [LARGE SCALE GENOMIC DNA]</scope>
    <source>
        <strain evidence="5 6">LPB0144</strain>
    </source>
</reference>
<dbReference type="PANTHER" id="PTHR43434">
    <property type="entry name" value="PHOSPHOGLYCOLATE PHOSPHATASE"/>
    <property type="match status" value="1"/>
</dbReference>
<sequence length="206" mass="23931">MNFSNKKVIFWDFDGVIISSEEIRIYGFKEVLKDYPKKQVEQLLEFHKKNGGLSRYVKFRYFFEDVRGEEVSEPIINNLAMQFSKIMLDNLTSRELLIADTYNFISNQYQNFEMHIVSGSDEKELRELCSQLGLVNFFDLIYGSPTPKTSLVAQIILDKNYEPQDCVLIGDSINDYEAAKINGVDFIGFNNIHLKERGLSYIEGFE</sequence>
<dbReference type="PANTHER" id="PTHR43434:SF1">
    <property type="entry name" value="PHOSPHOGLYCOLATE PHOSPHATASE"/>
    <property type="match status" value="1"/>
</dbReference>
<dbReference type="SFLD" id="SFLDG01129">
    <property type="entry name" value="C1.5:_HAD__Beta-PGM__Phosphata"/>
    <property type="match status" value="1"/>
</dbReference>
<evidence type="ECO:0000256" key="3">
    <source>
        <dbReference type="ARBA" id="ARBA00006171"/>
    </source>
</evidence>
<comment type="pathway">
    <text evidence="2">Organic acid metabolism; glycolate biosynthesis; glycolate from 2-phosphoglycolate: step 1/1.</text>
</comment>
<dbReference type="Gene3D" id="1.10.150.240">
    <property type="entry name" value="Putative phosphatase, domain 2"/>
    <property type="match status" value="1"/>
</dbReference>
<dbReference type="GO" id="GO:0006281">
    <property type="term" value="P:DNA repair"/>
    <property type="evidence" value="ECO:0007669"/>
    <property type="project" value="TreeGrafter"/>
</dbReference>
<evidence type="ECO:0000256" key="2">
    <source>
        <dbReference type="ARBA" id="ARBA00004818"/>
    </source>
</evidence>
<evidence type="ECO:0000256" key="1">
    <source>
        <dbReference type="ARBA" id="ARBA00000830"/>
    </source>
</evidence>
<proteinExistence type="inferred from homology"/>
<dbReference type="RefSeq" id="WP_072551943.1">
    <property type="nucleotide sequence ID" value="NZ_CP018153.1"/>
</dbReference>
<dbReference type="CDD" id="cd01427">
    <property type="entry name" value="HAD_like"/>
    <property type="match status" value="1"/>
</dbReference>
<dbReference type="InterPro" id="IPR036412">
    <property type="entry name" value="HAD-like_sf"/>
</dbReference>
<comment type="similarity">
    <text evidence="3">Belongs to the HAD-like hydrolase superfamily. CbbY/CbbZ/Gph/YieH family.</text>
</comment>
<evidence type="ECO:0000256" key="4">
    <source>
        <dbReference type="ARBA" id="ARBA00013078"/>
    </source>
</evidence>
<organism evidence="5 6">
    <name type="scientific">Christiangramia salexigens</name>
    <dbReference type="NCBI Taxonomy" id="1913577"/>
    <lineage>
        <taxon>Bacteria</taxon>
        <taxon>Pseudomonadati</taxon>
        <taxon>Bacteroidota</taxon>
        <taxon>Flavobacteriia</taxon>
        <taxon>Flavobacteriales</taxon>
        <taxon>Flavobacteriaceae</taxon>
        <taxon>Christiangramia</taxon>
    </lineage>
</organism>
<dbReference type="Gene3D" id="3.40.50.1000">
    <property type="entry name" value="HAD superfamily/HAD-like"/>
    <property type="match status" value="1"/>
</dbReference>
<dbReference type="STRING" id="1913577.LPB144_02165"/>
<dbReference type="InterPro" id="IPR050155">
    <property type="entry name" value="HAD-like_hydrolase_sf"/>
</dbReference>
<dbReference type="InterPro" id="IPR023214">
    <property type="entry name" value="HAD_sf"/>
</dbReference>
<protein>
    <recommendedName>
        <fullName evidence="4">phosphoglycolate phosphatase</fullName>
        <ecNumber evidence="4">3.1.3.18</ecNumber>
    </recommendedName>
</protein>
<dbReference type="GO" id="GO:0008967">
    <property type="term" value="F:phosphoglycolate phosphatase activity"/>
    <property type="evidence" value="ECO:0007669"/>
    <property type="project" value="UniProtKB-EC"/>
</dbReference>
<dbReference type="KEGG" id="grl:LPB144_02165"/>
<dbReference type="Pfam" id="PF13419">
    <property type="entry name" value="HAD_2"/>
    <property type="match status" value="1"/>
</dbReference>
<comment type="catalytic activity">
    <reaction evidence="1">
        <text>2-phosphoglycolate + H2O = glycolate + phosphate</text>
        <dbReference type="Rhea" id="RHEA:14369"/>
        <dbReference type="ChEBI" id="CHEBI:15377"/>
        <dbReference type="ChEBI" id="CHEBI:29805"/>
        <dbReference type="ChEBI" id="CHEBI:43474"/>
        <dbReference type="ChEBI" id="CHEBI:58033"/>
        <dbReference type="EC" id="3.1.3.18"/>
    </reaction>
</comment>
<accession>A0A1L3J2D6</accession>
<name>A0A1L3J2D6_9FLAO</name>
<dbReference type="SFLD" id="SFLDS00003">
    <property type="entry name" value="Haloacid_Dehalogenase"/>
    <property type="match status" value="1"/>
</dbReference>
<dbReference type="InterPro" id="IPR023198">
    <property type="entry name" value="PGP-like_dom2"/>
</dbReference>
<keyword evidence="6" id="KW-1185">Reference proteome</keyword>
<evidence type="ECO:0000313" key="6">
    <source>
        <dbReference type="Proteomes" id="UP000182510"/>
    </source>
</evidence>